<comment type="caution">
    <text evidence="1">The sequence shown here is derived from an EMBL/GenBank/DDBJ whole genome shotgun (WGS) entry which is preliminary data.</text>
</comment>
<reference evidence="1 2" key="1">
    <citation type="journal article" date="2023" name="Plants (Basel)">
        <title>Bridging the Gap: Combining Genomics and Transcriptomics Approaches to Understand Stylosanthes scabra, an Orphan Legume from the Brazilian Caatinga.</title>
        <authorList>
            <person name="Ferreira-Neto J.R.C."/>
            <person name="da Silva M.D."/>
            <person name="Binneck E."/>
            <person name="de Melo N.F."/>
            <person name="da Silva R.H."/>
            <person name="de Melo A.L.T.M."/>
            <person name="Pandolfi V."/>
            <person name="Bustamante F.O."/>
            <person name="Brasileiro-Vidal A.C."/>
            <person name="Benko-Iseppon A.M."/>
        </authorList>
    </citation>
    <scope>NUCLEOTIDE SEQUENCE [LARGE SCALE GENOMIC DNA]</scope>
    <source>
        <tissue evidence="1">Leaves</tissue>
    </source>
</reference>
<proteinExistence type="predicted"/>
<gene>
    <name evidence="1" type="ORF">PIB30_056283</name>
</gene>
<protein>
    <submittedName>
        <fullName evidence="1">Uncharacterized protein</fullName>
    </submittedName>
</protein>
<organism evidence="1 2">
    <name type="scientific">Stylosanthes scabra</name>
    <dbReference type="NCBI Taxonomy" id="79078"/>
    <lineage>
        <taxon>Eukaryota</taxon>
        <taxon>Viridiplantae</taxon>
        <taxon>Streptophyta</taxon>
        <taxon>Embryophyta</taxon>
        <taxon>Tracheophyta</taxon>
        <taxon>Spermatophyta</taxon>
        <taxon>Magnoliopsida</taxon>
        <taxon>eudicotyledons</taxon>
        <taxon>Gunneridae</taxon>
        <taxon>Pentapetalae</taxon>
        <taxon>rosids</taxon>
        <taxon>fabids</taxon>
        <taxon>Fabales</taxon>
        <taxon>Fabaceae</taxon>
        <taxon>Papilionoideae</taxon>
        <taxon>50 kb inversion clade</taxon>
        <taxon>dalbergioids sensu lato</taxon>
        <taxon>Dalbergieae</taxon>
        <taxon>Pterocarpus clade</taxon>
        <taxon>Stylosanthes</taxon>
    </lineage>
</organism>
<name>A0ABU6VHI0_9FABA</name>
<dbReference type="Proteomes" id="UP001341840">
    <property type="component" value="Unassembled WGS sequence"/>
</dbReference>
<evidence type="ECO:0000313" key="1">
    <source>
        <dbReference type="EMBL" id="MED6173115.1"/>
    </source>
</evidence>
<evidence type="ECO:0000313" key="2">
    <source>
        <dbReference type="Proteomes" id="UP001341840"/>
    </source>
</evidence>
<accession>A0ABU6VHI0</accession>
<keyword evidence="2" id="KW-1185">Reference proteome</keyword>
<dbReference type="EMBL" id="JASCZI010151483">
    <property type="protein sequence ID" value="MED6173115.1"/>
    <property type="molecule type" value="Genomic_DNA"/>
</dbReference>
<sequence length="123" mass="13599">MKKVENPSRRPGLLIAAVHNRTPPEIPSSVAPARPSHARRRSCYSLSARSHTLHISARRLKERGVNAADLISFMLEHSFHVIGEHTCYWQFGAPLILAKDNAVVHTVTVDTVSAIANIFLSIL</sequence>